<dbReference type="Pfam" id="PF00004">
    <property type="entry name" value="AAA"/>
    <property type="match status" value="1"/>
</dbReference>
<proteinExistence type="predicted"/>
<reference evidence="3" key="1">
    <citation type="journal article" date="2015" name="BMC Evol. Biol.">
        <title>Chloroplast phylogenomic analysis of chlorophyte green algae identifies a novel lineage sister to the Sphaeropleales (Chlorophyceae).</title>
        <authorList>
            <person name="Lemieux C."/>
            <person name="Vincent A.T."/>
            <person name="Labarre A."/>
            <person name="Otis C."/>
            <person name="Turmel M."/>
        </authorList>
    </citation>
    <scope>NUCLEOTIDE SEQUENCE</scope>
</reference>
<accession>A0A0S2IDX5</accession>
<feature type="region of interest" description="Disordered" evidence="1">
    <location>
        <begin position="1751"/>
        <end position="1773"/>
    </location>
</feature>
<sequence>MGRALNFKFRSSAQRSVGFLKGNFPRLLSLRDSLSLNKSATLPVSDARCQMPSARHDQRILHFPPSLAGGSMAAPGQRGGGQRAPGPFSGLPPSMPSRANERTRHKAALPEPRTGGGVPNILNIPISIVNSNRYSPGKAAYGPGEQRSPLEHNIRKGGILLKRDQRHPEDFPFGSYNDNSNYNSNRSLFFPHRKERDEPCQQKSIFVSLGGFKFKAFNTFRKQKNGETRKWQTALYVYEYQRLTYMQLQDYISQIRENIFNNGAEKTLIKPPSTTLTNSSNTTSPFSSTFTRDQISPCMVDGNKATIKMDKVETSLLSNSKDLRAAYSARKGREEKREPLGAEQPLGVLRSTLKAGGGAKPHPRPVLRTRRPGSVLKVESSLYLTRGIGKKRLKQANTKQRLIRNLEHNDFKNLSIFLKNITQILNVAYFPNVKNKTSITTSDISSKVTSTSSFSHVTSSPSFFFLTNLSYLPETILKIGQASLFPFLIHSAAPALLGEGGVVTGNRMTGPLVAATLTEEETVANLKGTAKQPLLRMHWALSKTNTSLFNIFNKKEKTWVFGKGATPLGDILFSSLGFLGKRAGTQGRQENVNKTKQLFKKIEYTLANIFINSNVFLFKDSLVKTPPKLSKQQTDSLSILNQILWKKAFKKSAITEFKAFFFGIKPGSILMCFNNKLGKSNKNLISFLSKKDMREFKQHLQLNPYFVNSFFPYRCALKKEKEGFLLKGSVRKVTLTRPKGYGAASKQRSLLEPLSPNRALWPQAVPAFDAKTVSAPVSKKRKSQFLDMVHLKTYNTKYLYNNISKTYITNNLYGGPGVSQLIFPTSNILVAPSLGSFTTGSFVSTQSTVRLDGSFFLPCFSSASLSSVPGSFQCSGALGTARCGATGRGSMAAPGHRGGGAPAFKVLRRTPSGCSAPTGCFIEAVGGPSLVFPPRWPGAANEPLKPKYSQTILRFKGLGAPSPNLGLGAPEKNQGKPQLGAGGPRAAERAALLPRTAALLTGREGARQAPTPGCFAARVGRGRVGPVSLVGTGIGRGTKSLRAPSPDALPKFERKSPREDSLQSRIFTLRKPPELWSKGGTPLNRKEKKKYMGFLRVAYEKNSKNRKKDTFETYKQTGIISTLLFYFCTLLTLISISQVRHLLKIYILSISKIYKSTYKSLIQLDNFLKNNLNNWKLLKKKQSSFFSLSMRNIPVDLEKKQQYSELFYYNQLFKTVYLISLSGLSTILHFNKLINYNTLRLKRRVICLRSPHSFFALSSQGPQDVSGSALPAAEPPYVLEPLKVPSHWKDQGLVGRPLVGRPLVEAAGRGWGFAPPPAFKVLRRTPSPRPFLCFSLINKFSQTKLIYKEKHRKRGVKGSLFYKERGNWKEQIKKVEKKKKDKKLYTYQYYVHKQKNNSKVKSKYYLIYFLSKFLKKNTKKYNSSFSTIKQILTYLIPFSTRKVTGFFEKPGVYILDWIAYLFLVEWSTDLTKIIPENFDIYINTTTSKFLRILHVRPFAFNLGFTTYRTYFFSTDSTFHNISQNVSMKETPLFPFHIPQMPFPWTPFGIRTECQKPSFFSLPRPSDSGILLGQMPTFSVPSRPSSLPELRPPGPFSLPSLPSLFPPYAPPRRAAEGAAYDPAVGKNVPARPSDFQPDVYGLGRSPSMAGGGHRAPRRQAASLPEGSLSDYSIGAEQMKGPGPLPRKGTGAQTQESWDFQSPEASLTGVDARAQIRDLSRDWKDGYTGKAAEGLVEEPSRADKPQLFITQQKVGKGSSTLSQRKGVHTNSDGVEGRGEILNEKAATLKDAEMTAGFPQSKEEKNQYNILNNKLFFYIGSPIIQRHLLHLYELLLRQFYKPDTDLMLRQKKGSIFMDIWGSMAAPGHRGGDFLLQNLDSVLFQKETPLSLDLTTLLLELNEESITSLKKTSLNVQPLNRKLLLQSPPFLGKTTSNFILALKDTKGKKKEKHLIRLLKQPLRGHSVMGKKPFLLPIKGQGVATGGTTPFRGFIAVNRLCSKNETIQQPLGSLVCQIYSGLLTKQISKNILVVGCYAAPYKNQTTGLKPSLSTTFKKRHFSQTPSQGMGLPKNVAFEVERSSPKNRIPQVPHLTLEGLDENQIALSSLLENAKIPLLPEELIQAIAGETELKIITDNAYRYAMISRGVAVGMKLLKDVFETLALNSPCLFLIEDIHAIGERRASLLTDNNAGSSDMQTPFLDKTLNPSFLRTKKKTKDLFLSGTSKHSSSFSENAISRSKKAAFFLGIFQKGLLCPHPLRPGRGNGQRSHTPRVRAFSFPSLVSPQRILGFSIINKFSQTKLIYNGKTKDIVNYNLVRIHYKGKKQGVSGKNSLKPASPPCRGHLASDLSFTFSPSLKQPVGGAKPHPPGGASHPRAGSLAAPSLAGGGQRAPVQRGVGHRAPGQRGGKSCSSVTKAYGIWHLKAQPRGNGKRSPTVPQSASSPKALRQSSHRTSRSFNFSRRLLSGEGRHTARAVCNDQRTGRLIEGEREEIHDKNQVLYQQSKYKITHYRKPYKSVFSNFSFHLFKHDRFNSTPNNNFITVFNNAGLLSITGNPAASFSKKPFGLPAFRSALLWRRGRGFLSFNSFPPYGSFRRLRILFPSPFISTVAEKQRRCQMPTARSAPLSVLHWNDQGKTGRGWGFAPPPAFKVLRRTPAIPADAKPGRGRSSLRVFTSRTALLPGREGAEPAAKQPGTSRTGTKRRAANAKSKAAQRDVTTEKPREMGDLKSLKSTENGTLVRVKVAVLADMALTSLNSKIDMITDLLVIMDSVKANKGFVVFATTHIPSILDPALRRPGRLDETIILGNITILGRWEQLKTTIDAGFINQLGLQEIWENGLLLAIKGNRPRADVRETGWNADPSMGVGTFSLGQQSRVPSHLTHTPDRASWTPKGLSIDLTLNNLILNKQHNLQTWIFHKEKTTSPYYGLRKQRLLKEASGCYAAERTKGFLLKEAALRTPNILKILSSTYFIASLNVHKGYLTTLKNNKHIQLFDTEFSNIYLSFYATPQQLKDHIIMLISGKLGEMLFFSKTTKKCYMFKNLKNIDTTTINNSSYTKTILSTIVFTTLVNTFLYKRFLYHQNLIVPNFLNFSNNTSTLLFEPPTPPYSNILLPARRYENYKKSLTNLCLFPGVLGVFSILDKISLHQQQNLIKKLYSYPHMPSKESLTSPSPPSTLHFGLSTSGSTLGVADSSPSMAGGSLAAPSMAGGSLAAPGQRGGGHRAPGQRGGGHRAPGIAAPRSNKKPSALCFCAKNKENNPSYSKKNEIERRVYRKIVEELVPSEISQRNPKLRIKPVAPHRAASLYPSFFPFTKMEKKERRVKEQAQRGIITTEYRSEILEKRFTGFNNATLVLGRLQKQKSLQKSSSTNWFLKNRILRRHSNYLTSQWWNGQLPEHNPETTFLSDIDWRYTYFLVEKVGDLFLDFPDAESYYNPRNRRWLLTKGLKHKMFDCDKTEIYSHFIFEIFGKAYSILEQNREILDYYAFHNLKKCDVFELETLKLFKRFSWYTF</sequence>
<feature type="region of interest" description="Disordered" evidence="1">
    <location>
        <begin position="2678"/>
        <end position="2720"/>
    </location>
</feature>
<dbReference type="InterPro" id="IPR003959">
    <property type="entry name" value="ATPase_AAA_core"/>
</dbReference>
<dbReference type="InterPro" id="IPR027417">
    <property type="entry name" value="P-loop_NTPase"/>
</dbReference>
<feature type="compositionally biased region" description="Polar residues" evidence="1">
    <location>
        <begin position="1689"/>
        <end position="1703"/>
    </location>
</feature>
<keyword evidence="3" id="KW-0150">Chloroplast</keyword>
<dbReference type="InterPro" id="IPR050168">
    <property type="entry name" value="AAA_ATPase_domain"/>
</dbReference>
<feature type="region of interest" description="Disordered" evidence="1">
    <location>
        <begin position="963"/>
        <end position="983"/>
    </location>
</feature>
<feature type="compositionally biased region" description="Low complexity" evidence="1">
    <location>
        <begin position="2452"/>
        <end position="2461"/>
    </location>
</feature>
<dbReference type="EMBL" id="KT625217">
    <property type="protein sequence ID" value="ALO21535.1"/>
    <property type="molecule type" value="Genomic_DNA"/>
</dbReference>
<dbReference type="PANTHER" id="PTHR23077:SF117">
    <property type="entry name" value="AAA+ ATPASE DOMAIN-CONTAINING PROTEIN"/>
    <property type="match status" value="1"/>
</dbReference>
<feature type="compositionally biased region" description="Gly residues" evidence="1">
    <location>
        <begin position="3213"/>
        <end position="3229"/>
    </location>
</feature>
<feature type="region of interest" description="Disordered" evidence="1">
    <location>
        <begin position="2420"/>
        <end position="2461"/>
    </location>
</feature>
<feature type="region of interest" description="Disordered" evidence="1">
    <location>
        <begin position="2352"/>
        <end position="2408"/>
    </location>
</feature>
<evidence type="ECO:0000256" key="1">
    <source>
        <dbReference type="SAM" id="MobiDB-lite"/>
    </source>
</evidence>
<feature type="compositionally biased region" description="Basic and acidic residues" evidence="1">
    <location>
        <begin position="2709"/>
        <end position="2720"/>
    </location>
</feature>
<evidence type="ECO:0000259" key="2">
    <source>
        <dbReference type="Pfam" id="PF00004"/>
    </source>
</evidence>
<feature type="region of interest" description="Disordered" evidence="1">
    <location>
        <begin position="1035"/>
        <end position="1055"/>
    </location>
</feature>
<feature type="domain" description="ATPase AAA-type core" evidence="2">
    <location>
        <begin position="2754"/>
        <end position="2802"/>
    </location>
</feature>
<name>A0A0S2IDX5_HAELA</name>
<evidence type="ECO:0000313" key="3">
    <source>
        <dbReference type="EMBL" id="ALO21535.1"/>
    </source>
</evidence>
<dbReference type="GO" id="GO:0005524">
    <property type="term" value="F:ATP binding"/>
    <property type="evidence" value="ECO:0007669"/>
    <property type="project" value="InterPro"/>
</dbReference>
<feature type="compositionally biased region" description="Polar residues" evidence="1">
    <location>
        <begin position="1751"/>
        <end position="1770"/>
    </location>
</feature>
<feature type="region of interest" description="Disordered" evidence="1">
    <location>
        <begin position="1622"/>
        <end position="1704"/>
    </location>
</feature>
<keyword evidence="3" id="KW-0132">Cell division</keyword>
<gene>
    <name evidence="3" type="primary">ftsH</name>
</gene>
<keyword evidence="3" id="KW-0131">Cell cycle</keyword>
<dbReference type="GO" id="GO:0016887">
    <property type="term" value="F:ATP hydrolysis activity"/>
    <property type="evidence" value="ECO:0007669"/>
    <property type="project" value="InterPro"/>
</dbReference>
<feature type="region of interest" description="Disordered" evidence="1">
    <location>
        <begin position="3186"/>
        <end position="3238"/>
    </location>
</feature>
<feature type="region of interest" description="Disordered" evidence="1">
    <location>
        <begin position="64"/>
        <end position="116"/>
    </location>
</feature>
<geneLocation type="chloroplast" evidence="3"/>
<dbReference type="SUPFAM" id="SSF52540">
    <property type="entry name" value="P-loop containing nucleoside triphosphate hydrolases"/>
    <property type="match status" value="1"/>
</dbReference>
<dbReference type="GO" id="GO:0051301">
    <property type="term" value="P:cell division"/>
    <property type="evidence" value="ECO:0007669"/>
    <property type="project" value="UniProtKB-KW"/>
</dbReference>
<keyword evidence="3" id="KW-0934">Plastid</keyword>
<organism evidence="3">
    <name type="scientific">Haematococcus lacustris</name>
    <name type="common">Green alga</name>
    <name type="synonym">Haematococcus pluvialis</name>
    <dbReference type="NCBI Taxonomy" id="44745"/>
    <lineage>
        <taxon>Eukaryota</taxon>
        <taxon>Viridiplantae</taxon>
        <taxon>Chlorophyta</taxon>
        <taxon>core chlorophytes</taxon>
        <taxon>Chlorophyceae</taxon>
        <taxon>CS clade</taxon>
        <taxon>Chlamydomonadales</taxon>
        <taxon>Haematococcaceae</taxon>
        <taxon>Haematococcus</taxon>
    </lineage>
</organism>
<dbReference type="PANTHER" id="PTHR23077">
    <property type="entry name" value="AAA-FAMILY ATPASE"/>
    <property type="match status" value="1"/>
</dbReference>
<dbReference type="Gene3D" id="3.40.50.300">
    <property type="entry name" value="P-loop containing nucleotide triphosphate hydrolases"/>
    <property type="match status" value="2"/>
</dbReference>
<protein>
    <submittedName>
        <fullName evidence="3">Cell division protein</fullName>
    </submittedName>
</protein>